<evidence type="ECO:0000256" key="1">
    <source>
        <dbReference type="SAM" id="MobiDB-lite"/>
    </source>
</evidence>
<accession>A0A0D2LZ60</accession>
<dbReference type="InterPro" id="IPR023214">
    <property type="entry name" value="HAD_sf"/>
</dbReference>
<dbReference type="Proteomes" id="UP000054498">
    <property type="component" value="Unassembled WGS sequence"/>
</dbReference>
<dbReference type="InterPro" id="IPR036412">
    <property type="entry name" value="HAD-like_sf"/>
</dbReference>
<dbReference type="OrthoDB" id="40579at2759"/>
<dbReference type="PANTHER" id="PTHR47858:SF2">
    <property type="entry name" value="HALOACID DEHALOGENASE-LIKE HYDROLASE (HAD) SUPERFAMILY PROTEIN"/>
    <property type="match status" value="1"/>
</dbReference>
<dbReference type="InterPro" id="IPR023198">
    <property type="entry name" value="PGP-like_dom2"/>
</dbReference>
<protein>
    <submittedName>
        <fullName evidence="2">Uncharacterized protein</fullName>
    </submittedName>
</protein>
<dbReference type="AlphaFoldDB" id="A0A0D2LZ60"/>
<dbReference type="Gene3D" id="1.10.150.240">
    <property type="entry name" value="Putative phosphatase, domain 2"/>
    <property type="match status" value="1"/>
</dbReference>
<dbReference type="EMBL" id="KK103958">
    <property type="protein sequence ID" value="KIY94666.1"/>
    <property type="molecule type" value="Genomic_DNA"/>
</dbReference>
<evidence type="ECO:0000313" key="2">
    <source>
        <dbReference type="EMBL" id="KIY94666.1"/>
    </source>
</evidence>
<keyword evidence="3" id="KW-1185">Reference proteome</keyword>
<proteinExistence type="predicted"/>
<dbReference type="PANTHER" id="PTHR47858">
    <property type="entry name" value="HALOACID DEHALOGENASE-LIKE HYDROLASE (HAD) SUPERFAMILY PROTEIN"/>
    <property type="match status" value="1"/>
</dbReference>
<gene>
    <name evidence="2" type="ORF">MNEG_13295</name>
</gene>
<dbReference type="STRING" id="145388.A0A0D2LZ60"/>
<dbReference type="RefSeq" id="XP_013893686.1">
    <property type="nucleotide sequence ID" value="XM_014038232.1"/>
</dbReference>
<evidence type="ECO:0000313" key="3">
    <source>
        <dbReference type="Proteomes" id="UP000054498"/>
    </source>
</evidence>
<feature type="region of interest" description="Disordered" evidence="1">
    <location>
        <begin position="40"/>
        <end position="62"/>
    </location>
</feature>
<organism evidence="2 3">
    <name type="scientific">Monoraphidium neglectum</name>
    <dbReference type="NCBI Taxonomy" id="145388"/>
    <lineage>
        <taxon>Eukaryota</taxon>
        <taxon>Viridiplantae</taxon>
        <taxon>Chlorophyta</taxon>
        <taxon>core chlorophytes</taxon>
        <taxon>Chlorophyceae</taxon>
        <taxon>CS clade</taxon>
        <taxon>Sphaeropleales</taxon>
        <taxon>Selenastraceae</taxon>
        <taxon>Monoraphidium</taxon>
    </lineage>
</organism>
<reference evidence="2 3" key="1">
    <citation type="journal article" date="2013" name="BMC Genomics">
        <title>Reconstruction of the lipid metabolism for the microalga Monoraphidium neglectum from its genome sequence reveals characteristics suitable for biofuel production.</title>
        <authorList>
            <person name="Bogen C."/>
            <person name="Al-Dilaimi A."/>
            <person name="Albersmeier A."/>
            <person name="Wichmann J."/>
            <person name="Grundmann M."/>
            <person name="Rupp O."/>
            <person name="Lauersen K.J."/>
            <person name="Blifernez-Klassen O."/>
            <person name="Kalinowski J."/>
            <person name="Goesmann A."/>
            <person name="Mussgnug J.H."/>
            <person name="Kruse O."/>
        </authorList>
    </citation>
    <scope>NUCLEOTIDE SEQUENCE [LARGE SCALE GENOMIC DNA]</scope>
    <source>
        <strain evidence="2 3">SAG 48.87</strain>
    </source>
</reference>
<sequence length="308" mass="32940">MQAHASGRTIARCARTSGCPAPQHAVVSCPARRRCRAAPLRPRALAPDGGDGGGAAKGRQQQQQGLYRLLKGGPQRAGAEHGEGFVHLLPAGGVMRVDVDAMNESLRTHGALRLRHAMRPDEAFGMVLNFDGVVADMNAVRAAAWRALAASRDLPLNEGRLRHPELHAMPPEVAAVRMLRWADSLKDGRELAMEHAGLAARALAEQATPRPGVREWLDALARFNVPCALVSSLDRATVRAALARMTLHDHFSALVTAEDEFETLSQRLLSASLKLARPPNMCVAVESTPEGVTAAHNCSMKAIGVQVG</sequence>
<dbReference type="KEGG" id="mng:MNEG_13295"/>
<dbReference type="Gene3D" id="3.40.50.1000">
    <property type="entry name" value="HAD superfamily/HAD-like"/>
    <property type="match status" value="1"/>
</dbReference>
<dbReference type="Pfam" id="PF00702">
    <property type="entry name" value="Hydrolase"/>
    <property type="match status" value="1"/>
</dbReference>
<dbReference type="GeneID" id="25730743"/>
<dbReference type="CDD" id="cd07505">
    <property type="entry name" value="HAD_BPGM-like"/>
    <property type="match status" value="1"/>
</dbReference>
<name>A0A0D2LZ60_9CHLO</name>
<dbReference type="SUPFAM" id="SSF56784">
    <property type="entry name" value="HAD-like"/>
    <property type="match status" value="1"/>
</dbReference>